<feature type="domain" description="HAMP" evidence="5">
    <location>
        <begin position="241"/>
        <end position="287"/>
    </location>
</feature>
<dbReference type="CDD" id="cd11386">
    <property type="entry name" value="MCP_signal"/>
    <property type="match status" value="1"/>
</dbReference>
<dbReference type="SUPFAM" id="SSF55785">
    <property type="entry name" value="PYP-like sensor domain (PAS domain)"/>
    <property type="match status" value="1"/>
</dbReference>
<feature type="compositionally biased region" description="Polar residues" evidence="3">
    <location>
        <begin position="549"/>
        <end position="562"/>
    </location>
</feature>
<dbReference type="Gene3D" id="1.10.287.950">
    <property type="entry name" value="Methyl-accepting chemotaxis protein"/>
    <property type="match status" value="1"/>
</dbReference>
<dbReference type="EMBL" id="UOFK01000027">
    <property type="protein sequence ID" value="VAW73045.1"/>
    <property type="molecule type" value="Genomic_DNA"/>
</dbReference>
<dbReference type="InterPro" id="IPR004089">
    <property type="entry name" value="MCPsignal_dom"/>
</dbReference>
<evidence type="ECO:0000256" key="2">
    <source>
        <dbReference type="ARBA" id="ARBA00029447"/>
    </source>
</evidence>
<feature type="region of interest" description="Disordered" evidence="3">
    <location>
        <begin position="528"/>
        <end position="584"/>
    </location>
</feature>
<dbReference type="GO" id="GO:0005886">
    <property type="term" value="C:plasma membrane"/>
    <property type="evidence" value="ECO:0007669"/>
    <property type="project" value="TreeGrafter"/>
</dbReference>
<feature type="non-terminal residue" evidence="6">
    <location>
        <position position="1"/>
    </location>
</feature>
<organism evidence="6">
    <name type="scientific">hydrothermal vent metagenome</name>
    <dbReference type="NCBI Taxonomy" id="652676"/>
    <lineage>
        <taxon>unclassified sequences</taxon>
        <taxon>metagenomes</taxon>
        <taxon>ecological metagenomes</taxon>
    </lineage>
</organism>
<dbReference type="Pfam" id="PF00015">
    <property type="entry name" value="MCPsignal"/>
    <property type="match status" value="1"/>
</dbReference>
<feature type="region of interest" description="Disordered" evidence="3">
    <location>
        <begin position="307"/>
        <end position="328"/>
    </location>
</feature>
<dbReference type="PANTHER" id="PTHR43531:SF11">
    <property type="entry name" value="METHYL-ACCEPTING CHEMOTAXIS PROTEIN 3"/>
    <property type="match status" value="1"/>
</dbReference>
<sequence>LLLCAALYWLVGRSILRPLAKTIDYFNKITEGRYDGVIDINRADEIGDVMRALKSMQIKLGFEVSDAQQRAASTLRIKVALDQVGTNVMMADKDLNIIYMNKAVQQMFKRAESDIRKDLPNFDADKLMGVCIDVFHKNPAHQRGLLERLATTYEATLNVGGRTMLIVANPVLGADGERLGAVVEWTDRTDEVAVESEIADIVTSAGMGDFTMRIDLAGKEGFLERLAKGINAMMETTEVSLNDVVRVIRTLAQGNLTQTIDGDYYGIFGQLKDDVNGTIHKLSEVITDVYSNANSISSASEQVSSTAESLSQGASEQAASVEETSASVEEMSASINQNSENAKVTDGIANEAAKSANEGGQAVAETVDAMKSIAEKIGIIEEIAYQTNMLALNAAIEAARAGEHGKGFAVVAAEVRKLAERSQVAAQEISDRAGSSVKIAEKAGTLLEAMVPNITKTADLVQEITAASEEQAAGAGQITSAMNQLDQVTQQSAAGSEQLAATATQLQSQAECLQELMGFFSLDEQAANVDERRQPESQGAGLRKAARTASRSNGDAHQSASMVTPAPESTDMSEVDFESFAQGG</sequence>
<dbReference type="FunFam" id="1.10.287.950:FF:000001">
    <property type="entry name" value="Methyl-accepting chemotaxis sensory transducer"/>
    <property type="match status" value="1"/>
</dbReference>
<dbReference type="PANTHER" id="PTHR43531">
    <property type="entry name" value="PROTEIN ICFG"/>
    <property type="match status" value="1"/>
</dbReference>
<dbReference type="InterPro" id="IPR000014">
    <property type="entry name" value="PAS"/>
</dbReference>
<dbReference type="Pfam" id="PF18947">
    <property type="entry name" value="HAMP_2"/>
    <property type="match status" value="1"/>
</dbReference>
<dbReference type="FunFam" id="3.30.450.20:FF:000075">
    <property type="entry name" value="Methyl-accepting chemotaxis protein"/>
    <property type="match status" value="1"/>
</dbReference>
<protein>
    <submittedName>
        <fullName evidence="6">Methyl-accepting chemotaxis sensor/transducer protein</fullName>
    </submittedName>
</protein>
<dbReference type="Pfam" id="PF13188">
    <property type="entry name" value="PAS_8"/>
    <property type="match status" value="1"/>
</dbReference>
<dbReference type="InterPro" id="IPR035965">
    <property type="entry name" value="PAS-like_dom_sf"/>
</dbReference>
<dbReference type="PROSITE" id="PS50885">
    <property type="entry name" value="HAMP"/>
    <property type="match status" value="2"/>
</dbReference>
<dbReference type="AlphaFoldDB" id="A0A3B0XXE3"/>
<dbReference type="Pfam" id="PF00672">
    <property type="entry name" value="HAMP"/>
    <property type="match status" value="1"/>
</dbReference>
<evidence type="ECO:0000259" key="5">
    <source>
        <dbReference type="PROSITE" id="PS50885"/>
    </source>
</evidence>
<evidence type="ECO:0000313" key="6">
    <source>
        <dbReference type="EMBL" id="VAW73045.1"/>
    </source>
</evidence>
<dbReference type="CDD" id="cd06225">
    <property type="entry name" value="HAMP"/>
    <property type="match status" value="1"/>
</dbReference>
<dbReference type="SMART" id="SM00304">
    <property type="entry name" value="HAMP"/>
    <property type="match status" value="2"/>
</dbReference>
<keyword evidence="1" id="KW-0145">Chemotaxis</keyword>
<dbReference type="InterPro" id="IPR051310">
    <property type="entry name" value="MCP_chemotaxis"/>
</dbReference>
<dbReference type="SMART" id="SM00283">
    <property type="entry name" value="MA"/>
    <property type="match status" value="1"/>
</dbReference>
<dbReference type="GO" id="GO:0004888">
    <property type="term" value="F:transmembrane signaling receptor activity"/>
    <property type="evidence" value="ECO:0007669"/>
    <property type="project" value="TreeGrafter"/>
</dbReference>
<proteinExistence type="inferred from homology"/>
<dbReference type="Gene3D" id="6.10.340.10">
    <property type="match status" value="1"/>
</dbReference>
<reference evidence="6" key="1">
    <citation type="submission" date="2018-06" db="EMBL/GenBank/DDBJ databases">
        <authorList>
            <person name="Zhirakovskaya E."/>
        </authorList>
    </citation>
    <scope>NUCLEOTIDE SEQUENCE</scope>
</reference>
<evidence type="ECO:0000256" key="1">
    <source>
        <dbReference type="ARBA" id="ARBA00022500"/>
    </source>
</evidence>
<comment type="similarity">
    <text evidence="2">Belongs to the methyl-accepting chemotaxis (MCP) protein family.</text>
</comment>
<dbReference type="GO" id="GO:0006935">
    <property type="term" value="P:chemotaxis"/>
    <property type="evidence" value="ECO:0007669"/>
    <property type="project" value="UniProtKB-KW"/>
</dbReference>
<gene>
    <name evidence="6" type="ORF">MNBD_GAMMA13-1580</name>
</gene>
<dbReference type="SUPFAM" id="SSF158472">
    <property type="entry name" value="HAMP domain-like"/>
    <property type="match status" value="1"/>
</dbReference>
<evidence type="ECO:0000256" key="3">
    <source>
        <dbReference type="SAM" id="MobiDB-lite"/>
    </source>
</evidence>
<feature type="domain" description="Methyl-accepting transducer" evidence="4">
    <location>
        <begin position="292"/>
        <end position="507"/>
    </location>
</feature>
<dbReference type="Gene3D" id="3.30.450.20">
    <property type="entry name" value="PAS domain"/>
    <property type="match status" value="1"/>
</dbReference>
<dbReference type="PROSITE" id="PS50111">
    <property type="entry name" value="CHEMOTAXIS_TRANSDUC_2"/>
    <property type="match status" value="1"/>
</dbReference>
<feature type="domain" description="HAMP" evidence="5">
    <location>
        <begin position="13"/>
        <end position="65"/>
    </location>
</feature>
<dbReference type="InterPro" id="IPR003660">
    <property type="entry name" value="HAMP_dom"/>
</dbReference>
<feature type="compositionally biased region" description="Low complexity" evidence="3">
    <location>
        <begin position="314"/>
        <end position="328"/>
    </location>
</feature>
<dbReference type="SUPFAM" id="SSF58104">
    <property type="entry name" value="Methyl-accepting chemotaxis protein (MCP) signaling domain"/>
    <property type="match status" value="1"/>
</dbReference>
<dbReference type="GO" id="GO:0007165">
    <property type="term" value="P:signal transduction"/>
    <property type="evidence" value="ECO:0007669"/>
    <property type="project" value="InterPro"/>
</dbReference>
<accession>A0A3B0XXE3</accession>
<name>A0A3B0XXE3_9ZZZZ</name>
<evidence type="ECO:0000259" key="4">
    <source>
        <dbReference type="PROSITE" id="PS50111"/>
    </source>
</evidence>